<name>A0A8P4GFC9_DICLA</name>
<feature type="compositionally biased region" description="Basic residues" evidence="11">
    <location>
        <begin position="149"/>
        <end position="159"/>
    </location>
</feature>
<feature type="compositionally biased region" description="Basic and acidic residues" evidence="11">
    <location>
        <begin position="68"/>
        <end position="82"/>
    </location>
</feature>
<evidence type="ECO:0000256" key="10">
    <source>
        <dbReference type="SAM" id="Coils"/>
    </source>
</evidence>
<evidence type="ECO:0000256" key="11">
    <source>
        <dbReference type="SAM" id="MobiDB-lite"/>
    </source>
</evidence>
<dbReference type="Pfam" id="PF13097">
    <property type="entry name" value="CENP-U"/>
    <property type="match status" value="1"/>
</dbReference>
<keyword evidence="13" id="KW-1185">Reference proteome</keyword>
<feature type="compositionally biased region" description="Basic residues" evidence="11">
    <location>
        <begin position="1"/>
        <end position="10"/>
    </location>
</feature>
<comment type="similarity">
    <text evidence="3">Belongs to the CENP-U/AME1 family.</text>
</comment>
<feature type="region of interest" description="Disordered" evidence="11">
    <location>
        <begin position="68"/>
        <end position="278"/>
    </location>
</feature>
<keyword evidence="7" id="KW-0539">Nucleus</keyword>
<dbReference type="GeneID" id="127375198"/>
<feature type="region of interest" description="Disordered" evidence="11">
    <location>
        <begin position="1"/>
        <end position="34"/>
    </location>
</feature>
<evidence type="ECO:0000256" key="6">
    <source>
        <dbReference type="ARBA" id="ARBA00023054"/>
    </source>
</evidence>
<dbReference type="AlphaFoldDB" id="A0A8P4GFC9"/>
<evidence type="ECO:0000256" key="8">
    <source>
        <dbReference type="ARBA" id="ARBA00023328"/>
    </source>
</evidence>
<evidence type="ECO:0000256" key="1">
    <source>
        <dbReference type="ARBA" id="ARBA00004123"/>
    </source>
</evidence>
<reference evidence="12" key="1">
    <citation type="submission" date="2025-08" db="UniProtKB">
        <authorList>
            <consortium name="Ensembl"/>
        </authorList>
    </citation>
    <scope>IDENTIFICATION</scope>
</reference>
<evidence type="ECO:0000256" key="4">
    <source>
        <dbReference type="ARBA" id="ARBA00016402"/>
    </source>
</evidence>
<dbReference type="GO" id="GO:0005634">
    <property type="term" value="C:nucleus"/>
    <property type="evidence" value="ECO:0007669"/>
    <property type="project" value="UniProtKB-SubCell"/>
</dbReference>
<reference evidence="12" key="2">
    <citation type="submission" date="2025-09" db="UniProtKB">
        <authorList>
            <consortium name="Ensembl"/>
        </authorList>
    </citation>
    <scope>IDENTIFICATION</scope>
</reference>
<feature type="compositionally biased region" description="Acidic residues" evidence="11">
    <location>
        <begin position="213"/>
        <end position="222"/>
    </location>
</feature>
<dbReference type="GeneTree" id="ENSGT00390000015511"/>
<proteinExistence type="inferred from homology"/>
<keyword evidence="6 10" id="KW-0175">Coiled coil</keyword>
<accession>A0A8P4GFC9</accession>
<dbReference type="PANTHER" id="PTHR32222:SF1">
    <property type="entry name" value="CENTROMERE PROTEIN U"/>
    <property type="match status" value="1"/>
</dbReference>
<dbReference type="Proteomes" id="UP000694389">
    <property type="component" value="Unassembled WGS sequence"/>
</dbReference>
<feature type="compositionally biased region" description="Low complexity" evidence="11">
    <location>
        <begin position="252"/>
        <end position="261"/>
    </location>
</feature>
<evidence type="ECO:0000313" key="13">
    <source>
        <dbReference type="Proteomes" id="UP000694389"/>
    </source>
</evidence>
<comment type="subcellular location">
    <subcellularLocation>
        <location evidence="2">Chromosome</location>
        <location evidence="2">Centromere</location>
    </subcellularLocation>
    <subcellularLocation>
        <location evidence="1">Nucleus</location>
    </subcellularLocation>
</comment>
<feature type="coiled-coil region" evidence="10">
    <location>
        <begin position="343"/>
        <end position="377"/>
    </location>
</feature>
<evidence type="ECO:0000313" key="12">
    <source>
        <dbReference type="Ensembl" id="ENSDLAP00005072792.1"/>
    </source>
</evidence>
<dbReference type="Ensembl" id="ENSDLAT00005082660.1">
    <property type="protein sequence ID" value="ENSDLAP00005072792.1"/>
    <property type="gene ID" value="ENSDLAG00005027637.1"/>
</dbReference>
<evidence type="ECO:0000256" key="9">
    <source>
        <dbReference type="ARBA" id="ARBA00031456"/>
    </source>
</evidence>
<feature type="compositionally biased region" description="Basic residues" evidence="11">
    <location>
        <begin position="169"/>
        <end position="179"/>
    </location>
</feature>
<organism evidence="12 13">
    <name type="scientific">Dicentrarchus labrax</name>
    <name type="common">European seabass</name>
    <name type="synonym">Morone labrax</name>
    <dbReference type="NCBI Taxonomy" id="13489"/>
    <lineage>
        <taxon>Eukaryota</taxon>
        <taxon>Metazoa</taxon>
        <taxon>Chordata</taxon>
        <taxon>Craniata</taxon>
        <taxon>Vertebrata</taxon>
        <taxon>Euteleostomi</taxon>
        <taxon>Actinopterygii</taxon>
        <taxon>Neopterygii</taxon>
        <taxon>Teleostei</taxon>
        <taxon>Neoteleostei</taxon>
        <taxon>Acanthomorphata</taxon>
        <taxon>Eupercaria</taxon>
        <taxon>Moronidae</taxon>
        <taxon>Dicentrarchus</taxon>
    </lineage>
</organism>
<protein>
    <recommendedName>
        <fullName evidence="4">Centromere protein U</fullName>
    </recommendedName>
    <alternativeName>
        <fullName evidence="9">MLF1-interacting protein</fullName>
    </alternativeName>
</protein>
<dbReference type="CTD" id="79682"/>
<evidence type="ECO:0000256" key="5">
    <source>
        <dbReference type="ARBA" id="ARBA00022454"/>
    </source>
</evidence>
<keyword evidence="8" id="KW-0137">Centromere</keyword>
<evidence type="ECO:0000256" key="2">
    <source>
        <dbReference type="ARBA" id="ARBA00004584"/>
    </source>
</evidence>
<gene>
    <name evidence="12" type="primary">cenpu</name>
</gene>
<evidence type="ECO:0000256" key="7">
    <source>
        <dbReference type="ARBA" id="ARBA00023242"/>
    </source>
</evidence>
<dbReference type="RefSeq" id="XP_051277081.1">
    <property type="nucleotide sequence ID" value="XM_051421121.1"/>
</dbReference>
<dbReference type="GO" id="GO:0000775">
    <property type="term" value="C:chromosome, centromeric region"/>
    <property type="evidence" value="ECO:0007669"/>
    <property type="project" value="UniProtKB-SubCell"/>
</dbReference>
<dbReference type="InterPro" id="IPR025214">
    <property type="entry name" value="CENP-U"/>
</dbReference>
<evidence type="ECO:0000256" key="3">
    <source>
        <dbReference type="ARBA" id="ARBA00010440"/>
    </source>
</evidence>
<sequence>MSTKKGRGAKVPRVPQDENKIQKGSSVDDGESPNLSVIERASFLEGLQLNYGNPLHSTAMEEDLSVLEEERANKGKAGRKDIPQTLKTAVKQRGGAKKRKETERDDENEEEEEEEEKKKKSRTTGGKVEARSDPTSNQPIPTANGLKKLVGKKPAKRRSAGQTSAARPVKNRQTKKGKKKESESGSGKSSDPQSQEESDISTTQQRRKKVLSSDEEETDEDTSLNPSPKKAKVYSLSRTRKSSSDGSKSRKSSSGSASAGANKADTNRQRKKRRPQGGTELEVVLEAFLDFCEQYRESVESKAVKQSIDCFSSNVKEQLLEKITSYKELKVLKRDNAKVGSLIRGKTQRLLDAKQELMRAERQVWLLQKEKAELELRLGDLRRGQAFLHDIKELNKQYLGFRHKHPREKETYGASSLPALLLEAKHIQAAEHQLRGINNRLERRLGLGNNVLCHTHTQTHTD</sequence>
<dbReference type="PANTHER" id="PTHR32222">
    <property type="entry name" value="CENTROMERE PROTEIN U"/>
    <property type="match status" value="1"/>
</dbReference>
<feature type="compositionally biased region" description="Acidic residues" evidence="11">
    <location>
        <begin position="104"/>
        <end position="115"/>
    </location>
</feature>
<keyword evidence="5" id="KW-0158">Chromosome</keyword>